<comment type="caution">
    <text evidence="2">The sequence shown here is derived from an EMBL/GenBank/DDBJ whole genome shotgun (WGS) entry which is preliminary data.</text>
</comment>
<reference evidence="2" key="1">
    <citation type="submission" date="2018-12" db="EMBL/GenBank/DDBJ databases">
        <authorList>
            <person name="Jadhav K."/>
            <person name="Kushwaha B."/>
            <person name="Jadhav I."/>
        </authorList>
    </citation>
    <scope>NUCLEOTIDE SEQUENCE [LARGE SCALE GENOMIC DNA]</scope>
    <source>
        <strain evidence="2">SBS 10</strain>
    </source>
</reference>
<dbReference type="EMBL" id="RXHI01000025">
    <property type="protein sequence ID" value="RUA22052.1"/>
    <property type="molecule type" value="Genomic_DNA"/>
</dbReference>
<sequence>MIRMNLKSLLSRHADALEAVKRGHAGRDEHPLMLDEYEAAAVARVRQLYRKARSSPARVRRRSVDTGSRHTACHQA</sequence>
<evidence type="ECO:0000313" key="2">
    <source>
        <dbReference type="EMBL" id="RUA22052.1"/>
    </source>
</evidence>
<name>A0A432JIC6_9GAMM</name>
<dbReference type="AlphaFoldDB" id="A0A432JIC6"/>
<accession>A0A432JIC6</accession>
<gene>
    <name evidence="2" type="ORF">DSL92_07905</name>
</gene>
<organism evidence="2">
    <name type="scientific">Billgrantia gudaonensis</name>
    <dbReference type="NCBI Taxonomy" id="376427"/>
    <lineage>
        <taxon>Bacteria</taxon>
        <taxon>Pseudomonadati</taxon>
        <taxon>Pseudomonadota</taxon>
        <taxon>Gammaproteobacteria</taxon>
        <taxon>Oceanospirillales</taxon>
        <taxon>Halomonadaceae</taxon>
        <taxon>Billgrantia</taxon>
    </lineage>
</organism>
<evidence type="ECO:0000256" key="1">
    <source>
        <dbReference type="SAM" id="MobiDB-lite"/>
    </source>
</evidence>
<feature type="region of interest" description="Disordered" evidence="1">
    <location>
        <begin position="53"/>
        <end position="76"/>
    </location>
</feature>
<protein>
    <submittedName>
        <fullName evidence="2">Uncharacterized protein</fullName>
    </submittedName>
</protein>
<proteinExistence type="predicted"/>